<evidence type="ECO:0000313" key="2">
    <source>
        <dbReference type="EMBL" id="BBZ46413.1"/>
    </source>
</evidence>
<evidence type="ECO:0000313" key="3">
    <source>
        <dbReference type="Proteomes" id="UP000467105"/>
    </source>
</evidence>
<dbReference type="OrthoDB" id="2987348at2"/>
<name>A0A7I7YZU7_9MYCO</name>
<dbReference type="AlphaFoldDB" id="A0A7I7YZU7"/>
<keyword evidence="1 2" id="KW-0378">Hydrolase</keyword>
<proteinExistence type="predicted"/>
<accession>A0A7I7YZU7</accession>
<dbReference type="InterPro" id="IPR029058">
    <property type="entry name" value="AB_hydrolase_fold"/>
</dbReference>
<dbReference type="GO" id="GO:0016787">
    <property type="term" value="F:hydrolase activity"/>
    <property type="evidence" value="ECO:0007669"/>
    <property type="project" value="UniProtKB-KW"/>
</dbReference>
<dbReference type="PANTHER" id="PTHR43329">
    <property type="entry name" value="EPOXIDE HYDROLASE"/>
    <property type="match status" value="1"/>
</dbReference>
<organism evidence="2 3">
    <name type="scientific">Mycobacterium parmense</name>
    <dbReference type="NCBI Taxonomy" id="185642"/>
    <lineage>
        <taxon>Bacteria</taxon>
        <taxon>Bacillati</taxon>
        <taxon>Actinomycetota</taxon>
        <taxon>Actinomycetes</taxon>
        <taxon>Mycobacteriales</taxon>
        <taxon>Mycobacteriaceae</taxon>
        <taxon>Mycobacterium</taxon>
        <taxon>Mycobacterium simiae complex</taxon>
    </lineage>
</organism>
<dbReference type="Gene3D" id="3.40.50.1820">
    <property type="entry name" value="alpha/beta hydrolase"/>
    <property type="match status" value="1"/>
</dbReference>
<sequence>MVTMPALDGVEHRYIDLGDGVTIHVADAGPASGPAVMLVHGFPQNWWEWHELITPLAADGYRVLCPDLRGAGWSSAPRSDYRKDDMADDLAAVLDRLGVATVKLAAHDWGGPVAFIMMLRHPEKVTGFFGMNTVGPFVARDLSLARNLWRFWYQIPIMLPVIGPRVIADPKARFFRMLASWVGGGYLTPEDQVKMYIECMREPGHAVAGSRWYRTFQTKELWSWMRGEYDLKDGARVNVPVRWLSGTKDPVLTPDLLNGYADRIADFELELVDDVGHWIVEQRPDLVLDRLRAFLRAGT</sequence>
<reference evidence="2 3" key="1">
    <citation type="journal article" date="2019" name="Emerg. Microbes Infect.">
        <title>Comprehensive subspecies identification of 175 nontuberculous mycobacteria species based on 7547 genomic profiles.</title>
        <authorList>
            <person name="Matsumoto Y."/>
            <person name="Kinjo T."/>
            <person name="Motooka D."/>
            <person name="Nabeya D."/>
            <person name="Jung N."/>
            <person name="Uechi K."/>
            <person name="Horii T."/>
            <person name="Iida T."/>
            <person name="Fujita J."/>
            <person name="Nakamura S."/>
        </authorList>
    </citation>
    <scope>NUCLEOTIDE SEQUENCE [LARGE SCALE GENOMIC DNA]</scope>
    <source>
        <strain evidence="2 3">JCM 14742</strain>
    </source>
</reference>
<evidence type="ECO:0000256" key="1">
    <source>
        <dbReference type="ARBA" id="ARBA00022801"/>
    </source>
</evidence>
<gene>
    <name evidence="2" type="primary">ephF</name>
    <name evidence="2" type="ORF">MPRM_36940</name>
</gene>
<keyword evidence="3" id="KW-1185">Reference proteome</keyword>
<dbReference type="RefSeq" id="WP_085268599.1">
    <property type="nucleotide sequence ID" value="NZ_AP022614.1"/>
</dbReference>
<dbReference type="PRINTS" id="PR00412">
    <property type="entry name" value="EPOXHYDRLASE"/>
</dbReference>
<dbReference type="InterPro" id="IPR000073">
    <property type="entry name" value="AB_hydrolase_1"/>
</dbReference>
<dbReference type="Pfam" id="PF00561">
    <property type="entry name" value="Abhydrolase_1"/>
    <property type="match status" value="1"/>
</dbReference>
<dbReference type="EMBL" id="AP022614">
    <property type="protein sequence ID" value="BBZ46413.1"/>
    <property type="molecule type" value="Genomic_DNA"/>
</dbReference>
<protein>
    <submittedName>
        <fullName evidence="2">Epoxide hydrolase EphF</fullName>
    </submittedName>
</protein>
<dbReference type="InterPro" id="IPR000639">
    <property type="entry name" value="Epox_hydrolase-like"/>
</dbReference>
<dbReference type="Proteomes" id="UP000467105">
    <property type="component" value="Chromosome"/>
</dbReference>
<dbReference type="SUPFAM" id="SSF53474">
    <property type="entry name" value="alpha/beta-Hydrolases"/>
    <property type="match status" value="1"/>
</dbReference>